<sequence length="222" mass="24793">MDFCSLYKFQRYDGISLCSGLPGCRITCLVDTARKGRREAPRRDPTVGRAAEASLDGPDAGAATGTSAAKAALMEAAATTRTTQEIFFISIRKMREDVLLLPLVVVYLPPCGWKDGCLRVYIGGGGGGDRPFLDKYMPRKTTPRTADLQRCIHRTCLVPRHLRVFVVRFLCCLGRTFWLVDHFIMGMTRSRRASSFPEGERKRESSVHPLIHQTNPTKAQWA</sequence>
<feature type="region of interest" description="Disordered" evidence="1">
    <location>
        <begin position="39"/>
        <end position="62"/>
    </location>
</feature>
<dbReference type="EMBL" id="JAXQNO010000004">
    <property type="protein sequence ID" value="KAK4799715.1"/>
    <property type="molecule type" value="Genomic_DNA"/>
</dbReference>
<feature type="compositionally biased region" description="Polar residues" evidence="1">
    <location>
        <begin position="212"/>
        <end position="222"/>
    </location>
</feature>
<evidence type="ECO:0000313" key="3">
    <source>
        <dbReference type="Proteomes" id="UP001346149"/>
    </source>
</evidence>
<dbReference type="AlphaFoldDB" id="A0AAN7RET6"/>
<protein>
    <submittedName>
        <fullName evidence="2">Uncharacterized protein</fullName>
    </submittedName>
</protein>
<accession>A0AAN7RET6</accession>
<proteinExistence type="predicted"/>
<evidence type="ECO:0000313" key="2">
    <source>
        <dbReference type="EMBL" id="KAK4799715.1"/>
    </source>
</evidence>
<organism evidence="2 3">
    <name type="scientific">Trapa natans</name>
    <name type="common">Water chestnut</name>
    <dbReference type="NCBI Taxonomy" id="22666"/>
    <lineage>
        <taxon>Eukaryota</taxon>
        <taxon>Viridiplantae</taxon>
        <taxon>Streptophyta</taxon>
        <taxon>Embryophyta</taxon>
        <taxon>Tracheophyta</taxon>
        <taxon>Spermatophyta</taxon>
        <taxon>Magnoliopsida</taxon>
        <taxon>eudicotyledons</taxon>
        <taxon>Gunneridae</taxon>
        <taxon>Pentapetalae</taxon>
        <taxon>rosids</taxon>
        <taxon>malvids</taxon>
        <taxon>Myrtales</taxon>
        <taxon>Lythraceae</taxon>
        <taxon>Trapa</taxon>
    </lineage>
</organism>
<evidence type="ECO:0000256" key="1">
    <source>
        <dbReference type="SAM" id="MobiDB-lite"/>
    </source>
</evidence>
<keyword evidence="3" id="KW-1185">Reference proteome</keyword>
<name>A0AAN7RET6_TRANT</name>
<reference evidence="2 3" key="1">
    <citation type="journal article" date="2023" name="Hortic Res">
        <title>Pangenome of water caltrop reveals structural variations and asymmetric subgenome divergence after allopolyploidization.</title>
        <authorList>
            <person name="Zhang X."/>
            <person name="Chen Y."/>
            <person name="Wang L."/>
            <person name="Yuan Y."/>
            <person name="Fang M."/>
            <person name="Shi L."/>
            <person name="Lu R."/>
            <person name="Comes H.P."/>
            <person name="Ma Y."/>
            <person name="Chen Y."/>
            <person name="Huang G."/>
            <person name="Zhou Y."/>
            <person name="Zheng Z."/>
            <person name="Qiu Y."/>
        </authorList>
    </citation>
    <scope>NUCLEOTIDE SEQUENCE [LARGE SCALE GENOMIC DNA]</scope>
    <source>
        <strain evidence="2">F231</strain>
    </source>
</reference>
<feature type="region of interest" description="Disordered" evidence="1">
    <location>
        <begin position="194"/>
        <end position="222"/>
    </location>
</feature>
<dbReference type="Proteomes" id="UP001346149">
    <property type="component" value="Unassembled WGS sequence"/>
</dbReference>
<gene>
    <name evidence="2" type="ORF">SAY86_025080</name>
</gene>
<comment type="caution">
    <text evidence="2">The sequence shown here is derived from an EMBL/GenBank/DDBJ whole genome shotgun (WGS) entry which is preliminary data.</text>
</comment>